<protein>
    <submittedName>
        <fullName evidence="3">Uncharacterized protein</fullName>
    </submittedName>
</protein>
<gene>
    <name evidence="3" type="ORF">ODALV1_LOCUS30897</name>
</gene>
<organism evidence="3 4">
    <name type="scientific">Orchesella dallaii</name>
    <dbReference type="NCBI Taxonomy" id="48710"/>
    <lineage>
        <taxon>Eukaryota</taxon>
        <taxon>Metazoa</taxon>
        <taxon>Ecdysozoa</taxon>
        <taxon>Arthropoda</taxon>
        <taxon>Hexapoda</taxon>
        <taxon>Collembola</taxon>
        <taxon>Entomobryomorpha</taxon>
        <taxon>Entomobryoidea</taxon>
        <taxon>Orchesellidae</taxon>
        <taxon>Orchesellinae</taxon>
        <taxon>Orchesella</taxon>
    </lineage>
</organism>
<keyword evidence="2" id="KW-0472">Membrane</keyword>
<keyword evidence="2" id="KW-0812">Transmembrane</keyword>
<name>A0ABP1S7Z7_9HEXA</name>
<feature type="transmembrane region" description="Helical" evidence="2">
    <location>
        <begin position="87"/>
        <end position="110"/>
    </location>
</feature>
<accession>A0ABP1S7Z7</accession>
<keyword evidence="4" id="KW-1185">Reference proteome</keyword>
<reference evidence="3 4" key="1">
    <citation type="submission" date="2024-08" db="EMBL/GenBank/DDBJ databases">
        <authorList>
            <person name="Cucini C."/>
            <person name="Frati F."/>
        </authorList>
    </citation>
    <scope>NUCLEOTIDE SEQUENCE [LARGE SCALE GENOMIC DNA]</scope>
</reference>
<evidence type="ECO:0000313" key="3">
    <source>
        <dbReference type="EMBL" id="CAL8146688.1"/>
    </source>
</evidence>
<feature type="region of interest" description="Disordered" evidence="1">
    <location>
        <begin position="190"/>
        <end position="221"/>
    </location>
</feature>
<dbReference type="Proteomes" id="UP001642540">
    <property type="component" value="Unassembled WGS sequence"/>
</dbReference>
<keyword evidence="2" id="KW-1133">Transmembrane helix</keyword>
<evidence type="ECO:0000256" key="2">
    <source>
        <dbReference type="SAM" id="Phobius"/>
    </source>
</evidence>
<evidence type="ECO:0000256" key="1">
    <source>
        <dbReference type="SAM" id="MobiDB-lite"/>
    </source>
</evidence>
<dbReference type="EMBL" id="CAXLJM020000164">
    <property type="protein sequence ID" value="CAL8146688.1"/>
    <property type="molecule type" value="Genomic_DNA"/>
</dbReference>
<evidence type="ECO:0000313" key="4">
    <source>
        <dbReference type="Proteomes" id="UP001642540"/>
    </source>
</evidence>
<sequence>MSSSGMTCRVPSIIRNGIFIFQFYNAFLVEFTIASKISYGSDVFSEDGTAKCETFVYNPDTNLLECPTTYEPSSPTNNRYKEIDLDLLNFAHLFILTLIFVIAVFGVMIVCKCASLCHTSWKRRRDSGVETYQQFECPEPVGINTVSNNVGFNNPSFDGNNVSLSTPDVISIGPTPTQYQDALPPGYQSPPSYNQCVADENDSHHRNNQSVSDKTRIIPRD</sequence>
<proteinExistence type="predicted"/>
<comment type="caution">
    <text evidence="3">The sequence shown here is derived from an EMBL/GenBank/DDBJ whole genome shotgun (WGS) entry which is preliminary data.</text>
</comment>